<protein>
    <submittedName>
        <fullName evidence="3">CAP domain-containing protein</fullName>
    </submittedName>
</protein>
<reference evidence="3" key="1">
    <citation type="submission" date="2023-07" db="EMBL/GenBank/DDBJ databases">
        <authorList>
            <person name="Kim M."/>
        </authorList>
    </citation>
    <scope>NUCLEOTIDE SEQUENCE</scope>
    <source>
        <strain evidence="3">BIUV-7</strain>
    </source>
</reference>
<dbReference type="InterPro" id="IPR014044">
    <property type="entry name" value="CAP_dom"/>
</dbReference>
<keyword evidence="4" id="KW-1185">Reference proteome</keyword>
<accession>A0ABT8YFM9</accession>
<organism evidence="3 4">
    <name type="scientific">Sphingomonas natans</name>
    <dbReference type="NCBI Taxonomy" id="3063330"/>
    <lineage>
        <taxon>Bacteria</taxon>
        <taxon>Pseudomonadati</taxon>
        <taxon>Pseudomonadota</taxon>
        <taxon>Alphaproteobacteria</taxon>
        <taxon>Sphingomonadales</taxon>
        <taxon>Sphingomonadaceae</taxon>
        <taxon>Sphingomonas</taxon>
    </lineage>
</organism>
<evidence type="ECO:0000313" key="4">
    <source>
        <dbReference type="Proteomes" id="UP001169764"/>
    </source>
</evidence>
<name>A0ABT8YFM9_9SPHN</name>
<comment type="caution">
    <text evidence="3">The sequence shown here is derived from an EMBL/GenBank/DDBJ whole genome shotgun (WGS) entry which is preliminary data.</text>
</comment>
<dbReference type="PANTHER" id="PTHR31157:SF1">
    <property type="entry name" value="SCP DOMAIN-CONTAINING PROTEIN"/>
    <property type="match status" value="1"/>
</dbReference>
<dbReference type="RefSeq" id="WP_303546760.1">
    <property type="nucleotide sequence ID" value="NZ_JAUOTP010000012.1"/>
</dbReference>
<evidence type="ECO:0000313" key="3">
    <source>
        <dbReference type="EMBL" id="MDO6416862.1"/>
    </source>
</evidence>
<feature type="domain" description="SCP" evidence="2">
    <location>
        <begin position="75"/>
        <end position="187"/>
    </location>
</feature>
<gene>
    <name evidence="3" type="ORF">Q4F19_20935</name>
</gene>
<evidence type="ECO:0000259" key="2">
    <source>
        <dbReference type="Pfam" id="PF00188"/>
    </source>
</evidence>
<dbReference type="Proteomes" id="UP001169764">
    <property type="component" value="Unassembled WGS sequence"/>
</dbReference>
<sequence length="220" mass="22713">MAAALSAQAAVAQAPADHRGMEQAVLAALNAARTDPATYTGGLKTYRGFFKANIVVMPGNPVDYETVEGTAPVDEAIAYLASQTMLAPLQPADILAAAAADHVAEQSISGRTGHYSADGSAPSDRVVKRGGGPLVAEVIAYGAVDAADVIRQLIVDDGVPDRGHRNMLFAGHLRYAGVACGPHPEFKMMCVIDMADTPDGQSGGSLRRVRVAASDATGKK</sequence>
<feature type="region of interest" description="Disordered" evidence="1">
    <location>
        <begin position="201"/>
        <end position="220"/>
    </location>
</feature>
<proteinExistence type="predicted"/>
<dbReference type="InterPro" id="IPR035940">
    <property type="entry name" value="CAP_sf"/>
</dbReference>
<dbReference type="Pfam" id="PF00188">
    <property type="entry name" value="CAP"/>
    <property type="match status" value="1"/>
</dbReference>
<dbReference type="Gene3D" id="3.40.33.10">
    <property type="entry name" value="CAP"/>
    <property type="match status" value="1"/>
</dbReference>
<evidence type="ECO:0000256" key="1">
    <source>
        <dbReference type="SAM" id="MobiDB-lite"/>
    </source>
</evidence>
<dbReference type="CDD" id="cd05379">
    <property type="entry name" value="CAP_bacterial"/>
    <property type="match status" value="1"/>
</dbReference>
<dbReference type="PANTHER" id="PTHR31157">
    <property type="entry name" value="SCP DOMAIN-CONTAINING PROTEIN"/>
    <property type="match status" value="1"/>
</dbReference>
<dbReference type="EMBL" id="JAUOTP010000012">
    <property type="protein sequence ID" value="MDO6416862.1"/>
    <property type="molecule type" value="Genomic_DNA"/>
</dbReference>